<proteinExistence type="predicted"/>
<protein>
    <submittedName>
        <fullName evidence="1">Uncharacterized protein</fullName>
    </submittedName>
</protein>
<dbReference type="KEGG" id="slr:L21SP2_1816"/>
<organism evidence="1 2">
    <name type="scientific">Salinispira pacifica</name>
    <dbReference type="NCBI Taxonomy" id="1307761"/>
    <lineage>
        <taxon>Bacteria</taxon>
        <taxon>Pseudomonadati</taxon>
        <taxon>Spirochaetota</taxon>
        <taxon>Spirochaetia</taxon>
        <taxon>Spirochaetales</taxon>
        <taxon>Spirochaetaceae</taxon>
        <taxon>Salinispira</taxon>
    </lineage>
</organism>
<reference evidence="1 2" key="1">
    <citation type="journal article" date="2015" name="Stand. Genomic Sci.">
        <title>Complete genome sequence and description of Salinispira pacifica gen. nov., sp. nov., a novel spirochaete isolated form a hypersaline microbial mat.</title>
        <authorList>
            <person name="Ben Hania W."/>
            <person name="Joseph M."/>
            <person name="Schumann P."/>
            <person name="Bunk B."/>
            <person name="Fiebig A."/>
            <person name="Sproer C."/>
            <person name="Klenk H.P."/>
            <person name="Fardeau M.L."/>
            <person name="Spring S."/>
        </authorList>
    </citation>
    <scope>NUCLEOTIDE SEQUENCE [LARGE SCALE GENOMIC DNA]</scope>
    <source>
        <strain evidence="1 2">L21-RPul-D2</strain>
    </source>
</reference>
<evidence type="ECO:0000313" key="1">
    <source>
        <dbReference type="EMBL" id="AHC15191.1"/>
    </source>
</evidence>
<keyword evidence="2" id="KW-1185">Reference proteome</keyword>
<dbReference type="HOGENOM" id="CLU_3296274_0_0_12"/>
<name>V5WJ47_9SPIO</name>
<dbReference type="EMBL" id="CP006939">
    <property type="protein sequence ID" value="AHC15191.1"/>
    <property type="molecule type" value="Genomic_DNA"/>
</dbReference>
<sequence length="40" mass="4322">MFALQAGQTLVSVNVSVNQSLTADYYQEIDSNAGKTRSTL</sequence>
<dbReference type="AlphaFoldDB" id="V5WJ47"/>
<dbReference type="Proteomes" id="UP000018680">
    <property type="component" value="Chromosome"/>
</dbReference>
<dbReference type="STRING" id="1307761.L21SP2_1816"/>
<evidence type="ECO:0000313" key="2">
    <source>
        <dbReference type="Proteomes" id="UP000018680"/>
    </source>
</evidence>
<gene>
    <name evidence="1" type="ORF">L21SP2_1816</name>
</gene>
<accession>V5WJ47</accession>